<dbReference type="Proteomes" id="UP001140949">
    <property type="component" value="Unassembled WGS sequence"/>
</dbReference>
<keyword evidence="4" id="KW-1185">Reference proteome</keyword>
<dbReference type="InterPro" id="IPR050158">
    <property type="entry name" value="Ubiquitin_ubiquitin-like"/>
</dbReference>
<evidence type="ECO:0000313" key="3">
    <source>
        <dbReference type="EMBL" id="KAJ6802754.1"/>
    </source>
</evidence>
<feature type="domain" description="Ubiquitin-like" evidence="2">
    <location>
        <begin position="174"/>
        <end position="242"/>
    </location>
</feature>
<dbReference type="InterPro" id="IPR019954">
    <property type="entry name" value="Ubiquitin_CS"/>
</dbReference>
<organism evidence="3 4">
    <name type="scientific">Iris pallida</name>
    <name type="common">Sweet iris</name>
    <dbReference type="NCBI Taxonomy" id="29817"/>
    <lineage>
        <taxon>Eukaryota</taxon>
        <taxon>Viridiplantae</taxon>
        <taxon>Streptophyta</taxon>
        <taxon>Embryophyta</taxon>
        <taxon>Tracheophyta</taxon>
        <taxon>Spermatophyta</taxon>
        <taxon>Magnoliopsida</taxon>
        <taxon>Liliopsida</taxon>
        <taxon>Asparagales</taxon>
        <taxon>Iridaceae</taxon>
        <taxon>Iridoideae</taxon>
        <taxon>Irideae</taxon>
        <taxon>Iris</taxon>
    </lineage>
</organism>
<dbReference type="PROSITE" id="PS50053">
    <property type="entry name" value="UBIQUITIN_2"/>
    <property type="match status" value="4"/>
</dbReference>
<dbReference type="EMBL" id="JANAVB010037018">
    <property type="protein sequence ID" value="KAJ6802754.1"/>
    <property type="molecule type" value="Genomic_DNA"/>
</dbReference>
<dbReference type="InterPro" id="IPR000626">
    <property type="entry name" value="Ubiquitin-like_dom"/>
</dbReference>
<dbReference type="PROSITE" id="PS00299">
    <property type="entry name" value="UBIQUITIN_1"/>
    <property type="match status" value="2"/>
</dbReference>
<reference evidence="3" key="2">
    <citation type="submission" date="2023-04" db="EMBL/GenBank/DDBJ databases">
        <authorList>
            <person name="Bruccoleri R.E."/>
            <person name="Oakeley E.J."/>
            <person name="Faust A.-M."/>
            <person name="Dessus-Babus S."/>
            <person name="Altorfer M."/>
            <person name="Burckhardt D."/>
            <person name="Oertli M."/>
            <person name="Naumann U."/>
            <person name="Petersen F."/>
            <person name="Wong J."/>
        </authorList>
    </citation>
    <scope>NUCLEOTIDE SEQUENCE</scope>
    <source>
        <strain evidence="3">GSM-AAB239-AS_SAM_17_03QT</strain>
        <tissue evidence="3">Leaf</tissue>
    </source>
</reference>
<reference evidence="3" key="1">
    <citation type="journal article" date="2023" name="GigaByte">
        <title>Genome assembly of the bearded iris, Iris pallida Lam.</title>
        <authorList>
            <person name="Bruccoleri R.E."/>
            <person name="Oakeley E.J."/>
            <person name="Faust A.M.E."/>
            <person name="Altorfer M."/>
            <person name="Dessus-Babus S."/>
            <person name="Burckhardt D."/>
            <person name="Oertli M."/>
            <person name="Naumann U."/>
            <person name="Petersen F."/>
            <person name="Wong J."/>
        </authorList>
    </citation>
    <scope>NUCLEOTIDE SEQUENCE</scope>
    <source>
        <strain evidence="3">GSM-AAB239-AS_SAM_17_03QT</strain>
    </source>
</reference>
<dbReference type="SMART" id="SM00213">
    <property type="entry name" value="UBQ"/>
    <property type="match status" value="4"/>
</dbReference>
<dbReference type="InterPro" id="IPR029071">
    <property type="entry name" value="Ubiquitin-like_domsf"/>
</dbReference>
<evidence type="ECO:0000313" key="4">
    <source>
        <dbReference type="Proteomes" id="UP001140949"/>
    </source>
</evidence>
<dbReference type="AlphaFoldDB" id="A0AAX6EFG2"/>
<dbReference type="GO" id="GO:0003729">
    <property type="term" value="F:mRNA binding"/>
    <property type="evidence" value="ECO:0007669"/>
    <property type="project" value="UniProtKB-ARBA"/>
</dbReference>
<dbReference type="CDD" id="cd17039">
    <property type="entry name" value="Ubl_ubiquitin_like"/>
    <property type="match status" value="2"/>
</dbReference>
<dbReference type="Gene3D" id="3.10.20.90">
    <property type="entry name" value="Phosphatidylinositol 3-kinase Catalytic Subunit, Chain A, domain 1"/>
    <property type="match status" value="4"/>
</dbReference>
<feature type="domain" description="Ubiquitin-like" evidence="2">
    <location>
        <begin position="21"/>
        <end position="94"/>
    </location>
</feature>
<accession>A0AAX6EFG2</accession>
<sequence>MCLKFQLSMEEEAKYADQEEININLKVIKTVQTVALKVKKSDTIHELKTKFQSIEGVSARLQELFLSGNHLKDNKMLADYNIRDGSTINLHVRMGQEMKIYVEMPMGKTISLDVKECDTIQRIKAMIHDKHCIPAERQTLILGGRALQDTQTLSACNIVTESTIHMVVQESDEMEILVNFPDGEAATFAVRTWYTIWDVKTLIKSMTHVTQQKQKLIYDGNQLHDTLTLAECNFSCRPVLELSYSTQIYLMRIVIKSQLNHIVYLNVHSCEYVYNLKKQIEEDICLPPDQQRLIFGGRQMEDSRTVGDYNVQDGSTIHVVLRLRGS</sequence>
<dbReference type="PANTHER" id="PTHR10666">
    <property type="entry name" value="UBIQUITIN"/>
    <property type="match status" value="1"/>
</dbReference>
<name>A0AAX6EFG2_IRIPA</name>
<comment type="caution">
    <text evidence="3">The sequence shown here is derived from an EMBL/GenBank/DDBJ whole genome shotgun (WGS) entry which is preliminary data.</text>
</comment>
<dbReference type="SUPFAM" id="SSF54236">
    <property type="entry name" value="Ubiquitin-like"/>
    <property type="match status" value="4"/>
</dbReference>
<gene>
    <name evidence="3" type="ORF">M6B38_191385</name>
</gene>
<feature type="domain" description="Ubiquitin-like" evidence="2">
    <location>
        <begin position="98"/>
        <end position="173"/>
    </location>
</feature>
<evidence type="ECO:0000256" key="1">
    <source>
        <dbReference type="ARBA" id="ARBA00022499"/>
    </source>
</evidence>
<proteinExistence type="predicted"/>
<dbReference type="InterPro" id="IPR019956">
    <property type="entry name" value="Ubiquitin_dom"/>
</dbReference>
<protein>
    <submittedName>
        <fullName evidence="3">Polyubiquitin</fullName>
    </submittedName>
</protein>
<evidence type="ECO:0000259" key="2">
    <source>
        <dbReference type="PROSITE" id="PS50053"/>
    </source>
</evidence>
<dbReference type="PRINTS" id="PR00348">
    <property type="entry name" value="UBIQUITIN"/>
</dbReference>
<keyword evidence="1" id="KW-1017">Isopeptide bond</keyword>
<feature type="domain" description="Ubiquitin-like" evidence="2">
    <location>
        <begin position="251"/>
        <end position="326"/>
    </location>
</feature>
<dbReference type="Pfam" id="PF00240">
    <property type="entry name" value="ubiquitin"/>
    <property type="match status" value="4"/>
</dbReference>